<name>A0A6J4JB11_9ACTN</name>
<sequence>AENWGAAGDDEAPAAEDVGAAVRPGPRRLRRRDRAAPDPPVAPHGERPDAAHHARRARGEHTRRRLLPPGDLAVRRRRLDHHPQGLAAGTPGAQLFVPRRPRPGRLGRLQPGRGADRPPAARRAPRPRRPRRAAELGPRLPGVRGAARRGRLGTAPARGPHAGGAVRGV</sequence>
<evidence type="ECO:0000313" key="2">
    <source>
        <dbReference type="EMBL" id="CAA9272669.1"/>
    </source>
</evidence>
<feature type="region of interest" description="Disordered" evidence="1">
    <location>
        <begin position="1"/>
        <end position="169"/>
    </location>
</feature>
<feature type="non-terminal residue" evidence="2">
    <location>
        <position position="1"/>
    </location>
</feature>
<feature type="compositionally biased region" description="Low complexity" evidence="1">
    <location>
        <begin position="15"/>
        <end position="24"/>
    </location>
</feature>
<gene>
    <name evidence="2" type="ORF">AVDCRST_MAG52-3328</name>
</gene>
<proteinExistence type="predicted"/>
<feature type="non-terminal residue" evidence="2">
    <location>
        <position position="169"/>
    </location>
</feature>
<protein>
    <submittedName>
        <fullName evidence="2">Uncharacterized protein</fullName>
    </submittedName>
</protein>
<accession>A0A6J4JB11</accession>
<organism evidence="2">
    <name type="scientific">uncultured Blastococcus sp</name>
    <dbReference type="NCBI Taxonomy" id="217144"/>
    <lineage>
        <taxon>Bacteria</taxon>
        <taxon>Bacillati</taxon>
        <taxon>Actinomycetota</taxon>
        <taxon>Actinomycetes</taxon>
        <taxon>Geodermatophilales</taxon>
        <taxon>Geodermatophilaceae</taxon>
        <taxon>Blastococcus</taxon>
        <taxon>environmental samples</taxon>
    </lineage>
</organism>
<reference evidence="2" key="1">
    <citation type="submission" date="2020-02" db="EMBL/GenBank/DDBJ databases">
        <authorList>
            <person name="Meier V. D."/>
        </authorList>
    </citation>
    <scope>NUCLEOTIDE SEQUENCE</scope>
    <source>
        <strain evidence="2">AVDCRST_MAG52</strain>
    </source>
</reference>
<feature type="compositionally biased region" description="Basic and acidic residues" evidence="1">
    <location>
        <begin position="44"/>
        <end position="60"/>
    </location>
</feature>
<dbReference type="AlphaFoldDB" id="A0A6J4JB11"/>
<feature type="compositionally biased region" description="Low complexity" evidence="1">
    <location>
        <begin position="106"/>
        <end position="122"/>
    </location>
</feature>
<feature type="compositionally biased region" description="Low complexity" evidence="1">
    <location>
        <begin position="135"/>
        <end position="145"/>
    </location>
</feature>
<dbReference type="EMBL" id="CADCTN010000227">
    <property type="protein sequence ID" value="CAA9272669.1"/>
    <property type="molecule type" value="Genomic_DNA"/>
</dbReference>
<evidence type="ECO:0000256" key="1">
    <source>
        <dbReference type="SAM" id="MobiDB-lite"/>
    </source>
</evidence>